<dbReference type="Proteomes" id="UP001140076">
    <property type="component" value="Unassembled WGS sequence"/>
</dbReference>
<evidence type="ECO:0000313" key="3">
    <source>
        <dbReference type="EMBL" id="MDA0567925.1"/>
    </source>
</evidence>
<evidence type="ECO:0000313" key="4">
    <source>
        <dbReference type="Proteomes" id="UP001140076"/>
    </source>
</evidence>
<feature type="transmembrane region" description="Helical" evidence="2">
    <location>
        <begin position="117"/>
        <end position="139"/>
    </location>
</feature>
<feature type="transmembrane region" description="Helical" evidence="2">
    <location>
        <begin position="151"/>
        <end position="168"/>
    </location>
</feature>
<keyword evidence="2" id="KW-1133">Transmembrane helix</keyword>
<name>A0A9X3NRN6_9ACTN</name>
<feature type="transmembrane region" description="Helical" evidence="2">
    <location>
        <begin position="34"/>
        <end position="56"/>
    </location>
</feature>
<feature type="compositionally biased region" description="Low complexity" evidence="1">
    <location>
        <begin position="194"/>
        <end position="215"/>
    </location>
</feature>
<comment type="caution">
    <text evidence="3">The sequence shown here is derived from an EMBL/GenBank/DDBJ whole genome shotgun (WGS) entry which is preliminary data.</text>
</comment>
<dbReference type="RefSeq" id="WP_270075160.1">
    <property type="nucleotide sequence ID" value="NZ_JAJAQC010000090.1"/>
</dbReference>
<keyword evidence="2" id="KW-0812">Transmembrane</keyword>
<proteinExistence type="predicted"/>
<dbReference type="AlphaFoldDB" id="A0A9X3NRN6"/>
<keyword evidence="4" id="KW-1185">Reference proteome</keyword>
<protein>
    <submittedName>
        <fullName evidence="3">Uncharacterized protein</fullName>
    </submittedName>
</protein>
<dbReference type="EMBL" id="JAJAQC010000090">
    <property type="protein sequence ID" value="MDA0567925.1"/>
    <property type="molecule type" value="Genomic_DNA"/>
</dbReference>
<accession>A0A9X3NRN6</accession>
<sequence length="215" mass="22244">MVVGVILACEVLFWVLVLGGLSARYLLRMRRLSTVLLLLVPVLDVVLLAVIAGHLATGGTADASHGLGALYLGFTVAYGHSMITWADARFAHRFAGGPPPVKPPKHGPARVRSEAVAWLRALLAAALGAGALGALIWAVGDLERTRALLQFFQPLATFLVIHTIISVWDITSALGRPAEDAGQAGTGPQDAGPREAAAGQAGARPAEGAEGAARP</sequence>
<evidence type="ECO:0000256" key="2">
    <source>
        <dbReference type="SAM" id="Phobius"/>
    </source>
</evidence>
<feature type="transmembrane region" description="Helical" evidence="2">
    <location>
        <begin position="6"/>
        <end position="27"/>
    </location>
</feature>
<evidence type="ECO:0000256" key="1">
    <source>
        <dbReference type="SAM" id="MobiDB-lite"/>
    </source>
</evidence>
<reference evidence="3" key="1">
    <citation type="submission" date="2021-10" db="EMBL/GenBank/DDBJ databases">
        <title>Streptomonospora sp. nov., isolated from mangrove soil.</title>
        <authorList>
            <person name="Chen X."/>
            <person name="Ge X."/>
            <person name="Liu W."/>
        </authorList>
    </citation>
    <scope>NUCLEOTIDE SEQUENCE</scope>
    <source>
        <strain evidence="3">S1-112</strain>
    </source>
</reference>
<gene>
    <name evidence="3" type="ORF">LG943_26915</name>
</gene>
<keyword evidence="2" id="KW-0472">Membrane</keyword>
<feature type="region of interest" description="Disordered" evidence="1">
    <location>
        <begin position="177"/>
        <end position="215"/>
    </location>
</feature>
<feature type="transmembrane region" description="Helical" evidence="2">
    <location>
        <begin position="68"/>
        <end position="86"/>
    </location>
</feature>
<organism evidence="3 4">
    <name type="scientific">Streptomonospora mangrovi</name>
    <dbReference type="NCBI Taxonomy" id="2883123"/>
    <lineage>
        <taxon>Bacteria</taxon>
        <taxon>Bacillati</taxon>
        <taxon>Actinomycetota</taxon>
        <taxon>Actinomycetes</taxon>
        <taxon>Streptosporangiales</taxon>
        <taxon>Nocardiopsidaceae</taxon>
        <taxon>Streptomonospora</taxon>
    </lineage>
</organism>